<reference evidence="1 2" key="1">
    <citation type="submission" date="2016-10" db="EMBL/GenBank/DDBJ databases">
        <authorList>
            <person name="de Groot N.N."/>
        </authorList>
    </citation>
    <scope>NUCLEOTIDE SEQUENCE [LARGE SCALE GENOMIC DNA]</scope>
    <source>
        <strain evidence="1 2">DSM 45610</strain>
    </source>
</reference>
<evidence type="ECO:0000313" key="1">
    <source>
        <dbReference type="EMBL" id="SDX45960.1"/>
    </source>
</evidence>
<dbReference type="Proteomes" id="UP000198534">
    <property type="component" value="Unassembled WGS sequence"/>
</dbReference>
<dbReference type="AlphaFoldDB" id="A0A1H3BVC5"/>
<proteinExistence type="predicted"/>
<evidence type="ECO:0000313" key="2">
    <source>
        <dbReference type="Proteomes" id="UP000198534"/>
    </source>
</evidence>
<protein>
    <submittedName>
        <fullName evidence="1">Uncharacterized protein</fullName>
    </submittedName>
</protein>
<sequence>MDWECEYKPLEEVDELYENLMYLEYVVYPKLDQEYAQKQKEPSA</sequence>
<keyword evidence="2" id="KW-1185">Reference proteome</keyword>
<organism evidence="1 2">
    <name type="scientific">Marininema mesophilum</name>
    <dbReference type="NCBI Taxonomy" id="1048340"/>
    <lineage>
        <taxon>Bacteria</taxon>
        <taxon>Bacillati</taxon>
        <taxon>Bacillota</taxon>
        <taxon>Bacilli</taxon>
        <taxon>Bacillales</taxon>
        <taxon>Thermoactinomycetaceae</taxon>
        <taxon>Marininema</taxon>
    </lineage>
</organism>
<dbReference type="EMBL" id="FNNQ01000018">
    <property type="protein sequence ID" value="SDX45960.1"/>
    <property type="molecule type" value="Genomic_DNA"/>
</dbReference>
<dbReference type="RefSeq" id="WP_281242046.1">
    <property type="nucleotide sequence ID" value="NZ_FNNQ01000018.1"/>
</dbReference>
<gene>
    <name evidence="1" type="ORF">SAMN05444487_11851</name>
</gene>
<name>A0A1H3BVC5_9BACL</name>
<dbReference type="STRING" id="1048340.SAMN05444487_11851"/>
<accession>A0A1H3BVC5</accession>